<evidence type="ECO:0000256" key="1">
    <source>
        <dbReference type="ARBA" id="ARBA00004141"/>
    </source>
</evidence>
<keyword evidence="7 8" id="KW-0924">Ammonia transport</keyword>
<dbReference type="GO" id="GO:0005886">
    <property type="term" value="C:plasma membrane"/>
    <property type="evidence" value="ECO:0007669"/>
    <property type="project" value="UniProtKB-SubCell"/>
</dbReference>
<evidence type="ECO:0000313" key="12">
    <source>
        <dbReference type="Proteomes" id="UP000319143"/>
    </source>
</evidence>
<feature type="transmembrane region" description="Helical" evidence="8">
    <location>
        <begin position="216"/>
        <end position="237"/>
    </location>
</feature>
<feature type="transmembrane region" description="Helical" evidence="8">
    <location>
        <begin position="380"/>
        <end position="400"/>
    </location>
</feature>
<comment type="similarity">
    <text evidence="2 8">Belongs to the ammonia transporter channel (TC 1.A.11.2) family.</text>
</comment>
<evidence type="ECO:0000256" key="8">
    <source>
        <dbReference type="RuleBase" id="RU362002"/>
    </source>
</evidence>
<keyword evidence="5 8" id="KW-1133">Transmembrane helix</keyword>
<proteinExistence type="inferred from homology"/>
<dbReference type="PANTHER" id="PTHR11730">
    <property type="entry name" value="AMMONIUM TRANSPORTER"/>
    <property type="match status" value="1"/>
</dbReference>
<dbReference type="PROSITE" id="PS01219">
    <property type="entry name" value="AMMONIUM_TRANSP"/>
    <property type="match status" value="1"/>
</dbReference>
<evidence type="ECO:0000256" key="2">
    <source>
        <dbReference type="ARBA" id="ARBA00005887"/>
    </source>
</evidence>
<evidence type="ECO:0000256" key="4">
    <source>
        <dbReference type="ARBA" id="ARBA00022692"/>
    </source>
</evidence>
<dbReference type="GO" id="GO:0097272">
    <property type="term" value="P:ammonium homeostasis"/>
    <property type="evidence" value="ECO:0007669"/>
    <property type="project" value="TreeGrafter"/>
</dbReference>
<evidence type="ECO:0000256" key="7">
    <source>
        <dbReference type="ARBA" id="ARBA00023177"/>
    </source>
</evidence>
<evidence type="ECO:0000256" key="6">
    <source>
        <dbReference type="ARBA" id="ARBA00023136"/>
    </source>
</evidence>
<accession>A0A5C6DAI7</accession>
<evidence type="ECO:0000256" key="9">
    <source>
        <dbReference type="SAM" id="SignalP"/>
    </source>
</evidence>
<evidence type="ECO:0000313" key="11">
    <source>
        <dbReference type="EMBL" id="TWU32801.1"/>
    </source>
</evidence>
<dbReference type="Gene3D" id="1.10.3430.10">
    <property type="entry name" value="Ammonium transporter AmtB like domains"/>
    <property type="match status" value="1"/>
</dbReference>
<protein>
    <recommendedName>
        <fullName evidence="8">Ammonium transporter</fullName>
    </recommendedName>
</protein>
<feature type="transmembrane region" description="Helical" evidence="8">
    <location>
        <begin position="249"/>
        <end position="270"/>
    </location>
</feature>
<comment type="subcellular location">
    <subcellularLocation>
        <location evidence="8">Cell membrane</location>
        <topology evidence="8">Multi-pass membrane protein</topology>
    </subcellularLocation>
    <subcellularLocation>
        <location evidence="1">Membrane</location>
        <topology evidence="1">Multi-pass membrane protein</topology>
    </subcellularLocation>
</comment>
<reference evidence="11 12" key="1">
    <citation type="submission" date="2019-02" db="EMBL/GenBank/DDBJ databases">
        <title>Deep-cultivation of Planctomycetes and their phenomic and genomic characterization uncovers novel biology.</title>
        <authorList>
            <person name="Wiegand S."/>
            <person name="Jogler M."/>
            <person name="Boedeker C."/>
            <person name="Pinto D."/>
            <person name="Vollmers J."/>
            <person name="Rivas-Marin E."/>
            <person name="Kohn T."/>
            <person name="Peeters S.H."/>
            <person name="Heuer A."/>
            <person name="Rast P."/>
            <person name="Oberbeckmann S."/>
            <person name="Bunk B."/>
            <person name="Jeske O."/>
            <person name="Meyerdierks A."/>
            <person name="Storesund J.E."/>
            <person name="Kallscheuer N."/>
            <person name="Luecker S."/>
            <person name="Lage O.M."/>
            <person name="Pohl T."/>
            <person name="Merkel B.J."/>
            <person name="Hornburger P."/>
            <person name="Mueller R.-W."/>
            <person name="Bruemmer F."/>
            <person name="Labrenz M."/>
            <person name="Spormann A.M."/>
            <person name="Op Den Camp H."/>
            <person name="Overmann J."/>
            <person name="Amann R."/>
            <person name="Jetten M.S.M."/>
            <person name="Mascher T."/>
            <person name="Medema M.H."/>
            <person name="Devos D.P."/>
            <person name="Kaster A.-K."/>
            <person name="Ovreas L."/>
            <person name="Rohde M."/>
            <person name="Galperin M.Y."/>
            <person name="Jogler C."/>
        </authorList>
    </citation>
    <scope>NUCLEOTIDE SEQUENCE [LARGE SCALE GENOMIC DNA]</scope>
    <source>
        <strain evidence="11 12">Poly41</strain>
    </source>
</reference>
<feature type="domain" description="Ammonium transporter AmtB-like" evidence="10">
    <location>
        <begin position="84"/>
        <end position="495"/>
    </location>
</feature>
<feature type="chain" id="PRO_5022681705" description="Ammonium transporter" evidence="9">
    <location>
        <begin position="32"/>
        <end position="506"/>
    </location>
</feature>
<evidence type="ECO:0000256" key="5">
    <source>
        <dbReference type="ARBA" id="ARBA00022989"/>
    </source>
</evidence>
<keyword evidence="3 8" id="KW-0813">Transport</keyword>
<feature type="transmembrane region" description="Helical" evidence="8">
    <location>
        <begin position="358"/>
        <end position="374"/>
    </location>
</feature>
<feature type="transmembrane region" description="Helical" evidence="8">
    <location>
        <begin position="78"/>
        <end position="102"/>
    </location>
</feature>
<keyword evidence="6 8" id="KW-0472">Membrane</keyword>
<dbReference type="InterPro" id="IPR018047">
    <property type="entry name" value="Ammonium_transpt_CS"/>
</dbReference>
<organism evidence="11 12">
    <name type="scientific">Novipirellula artificiosorum</name>
    <dbReference type="NCBI Taxonomy" id="2528016"/>
    <lineage>
        <taxon>Bacteria</taxon>
        <taxon>Pseudomonadati</taxon>
        <taxon>Planctomycetota</taxon>
        <taxon>Planctomycetia</taxon>
        <taxon>Pirellulales</taxon>
        <taxon>Pirellulaceae</taxon>
        <taxon>Novipirellula</taxon>
    </lineage>
</organism>
<dbReference type="InterPro" id="IPR001905">
    <property type="entry name" value="Ammonium_transpt"/>
</dbReference>
<dbReference type="EMBL" id="SJPV01000011">
    <property type="protein sequence ID" value="TWU32801.1"/>
    <property type="molecule type" value="Genomic_DNA"/>
</dbReference>
<feature type="transmembrane region" description="Helical" evidence="8">
    <location>
        <begin position="123"/>
        <end position="145"/>
    </location>
</feature>
<dbReference type="Pfam" id="PF00909">
    <property type="entry name" value="Ammonium_transp"/>
    <property type="match status" value="1"/>
</dbReference>
<keyword evidence="9" id="KW-0732">Signal</keyword>
<name>A0A5C6DAI7_9BACT</name>
<gene>
    <name evidence="11" type="primary">nrgA</name>
    <name evidence="11" type="ORF">Poly41_51780</name>
</gene>
<dbReference type="GO" id="GO:0008519">
    <property type="term" value="F:ammonium channel activity"/>
    <property type="evidence" value="ECO:0007669"/>
    <property type="project" value="InterPro"/>
</dbReference>
<feature type="transmembrane region" description="Helical" evidence="8">
    <location>
        <begin position="328"/>
        <end position="351"/>
    </location>
</feature>
<feature type="transmembrane region" description="Helical" evidence="8">
    <location>
        <begin position="442"/>
        <end position="468"/>
    </location>
</feature>
<dbReference type="InterPro" id="IPR029020">
    <property type="entry name" value="Ammonium/urea_transptr"/>
</dbReference>
<comment type="caution">
    <text evidence="11">The sequence shown here is derived from an EMBL/GenBank/DDBJ whole genome shotgun (WGS) entry which is preliminary data.</text>
</comment>
<dbReference type="SUPFAM" id="SSF111352">
    <property type="entry name" value="Ammonium transporter"/>
    <property type="match status" value="1"/>
</dbReference>
<keyword evidence="4 8" id="KW-0812">Transmembrane</keyword>
<keyword evidence="12" id="KW-1185">Reference proteome</keyword>
<feature type="signal peptide" evidence="9">
    <location>
        <begin position="1"/>
        <end position="31"/>
    </location>
</feature>
<sequence precursor="true">MLQHFRAPVLTVFVCLGMMGVGLTLASVASAQDEPAAVTEVAEATDAGAVDAAEDAAPVGWNAGDKVSDLSYDDSNDYAINTLIMFVCAVLVLFMQAGFAMVEVGMNSAKNTVNILAKNVMDLAVGVLLFLLIGYALMYPGSWIAEGYLGSPGSFISRDAQIEEVNGEEVWASAPAYSDGAYASNSADFLFQVAFAATAATIVSGAVAGRMKFGAYLIYSALLTGLIYPISGSWKWGGGFLDAMGFQDFAGSVVVHAVGGFAGLAGAIALGPRLGRYTADGKSVPLPGHNIAFAALGVFILWVGWYGFNPGSQLTYSGAANAEATTYIAVTTTISAAAGAIVALLTGWTLFGKPDLTMALNGVLGGLVAITANCDRVSQVESIVIGAIGGALVVIGIVLLDKLHIDDPVGAWPVHGLCGVWGGIATGIFGDLPDGVESVGAFIGIQAFATLVICAWAFITMGGLFFLLKAIGFLRVSPEEEAAGLDISEHGMHAYPSDAISGGAIA</sequence>
<evidence type="ECO:0000259" key="10">
    <source>
        <dbReference type="Pfam" id="PF00909"/>
    </source>
</evidence>
<feature type="transmembrane region" description="Helical" evidence="8">
    <location>
        <begin position="412"/>
        <end position="430"/>
    </location>
</feature>
<feature type="transmembrane region" description="Helical" evidence="8">
    <location>
        <begin position="291"/>
        <end position="308"/>
    </location>
</feature>
<dbReference type="InterPro" id="IPR024041">
    <property type="entry name" value="NH4_transpt_AmtB-like_dom"/>
</dbReference>
<dbReference type="PANTHER" id="PTHR11730:SF62">
    <property type="entry name" value="AMMONIUM TRANSPORTER SLL1017-RELATED"/>
    <property type="match status" value="1"/>
</dbReference>
<dbReference type="NCBIfam" id="TIGR00836">
    <property type="entry name" value="amt"/>
    <property type="match status" value="1"/>
</dbReference>
<feature type="transmembrane region" description="Helical" evidence="8">
    <location>
        <begin position="189"/>
        <end position="209"/>
    </location>
</feature>
<dbReference type="Proteomes" id="UP000319143">
    <property type="component" value="Unassembled WGS sequence"/>
</dbReference>
<dbReference type="AlphaFoldDB" id="A0A5C6DAI7"/>
<evidence type="ECO:0000256" key="3">
    <source>
        <dbReference type="ARBA" id="ARBA00022448"/>
    </source>
</evidence>